<proteinExistence type="inferred from homology"/>
<dbReference type="GO" id="GO:0016020">
    <property type="term" value="C:membrane"/>
    <property type="evidence" value="ECO:0007669"/>
    <property type="project" value="UniProtKB-SubCell"/>
</dbReference>
<sequence>MTRLFVDFFLCRADNKYRRRRPKRICGWVLLMVLGLGVLLYLYTHQIYQAELEPAPTVFSETDDYFAAIDSPTHPFCRLFRLRFPIVANSFDDMDIAFTLVVQKDVRQIARLLRMIHRTNNYYCIHVDKHANTSFETALRGVAKCFGTNVDLIMPGEPIVVNWDDELILLQQVVCAKQALNQHPTWKYLINLAGQDFPLRTNLELVAALKALNGSNLVESLPLDKYKAWVKNTTLPLNASWFKGSIYGAYRREFLQEAVLGTAVGPIRNVIIQPGNIMHPERFYFPTLAYNSHLRLPGACLNGPSPASEVGYNFLGKFVIWDGYNITCPTKVDRGVCVLGMDHVTVLQSVPHISANKFHADFQPEAYDAMEQWYFRRVTAEISSGTYDSNSFDPNIYANLSCSRHHL</sequence>
<keyword evidence="6" id="KW-0735">Signal-anchor</keyword>
<dbReference type="Proteomes" id="UP000267029">
    <property type="component" value="Unassembled WGS sequence"/>
</dbReference>
<dbReference type="AlphaFoldDB" id="A0A0R3UA47"/>
<evidence type="ECO:0000256" key="2">
    <source>
        <dbReference type="ARBA" id="ARBA00004922"/>
    </source>
</evidence>
<evidence type="ECO:0000313" key="14">
    <source>
        <dbReference type="WBParaSite" id="MCU_011733-RA"/>
    </source>
</evidence>
<dbReference type="GO" id="GO:0008375">
    <property type="term" value="F:acetylglucosaminyltransferase activity"/>
    <property type="evidence" value="ECO:0007669"/>
    <property type="project" value="TreeGrafter"/>
</dbReference>
<reference evidence="12 13" key="1">
    <citation type="submission" date="2018-10" db="EMBL/GenBank/DDBJ databases">
        <authorList>
            <consortium name="Pathogen Informatics"/>
        </authorList>
    </citation>
    <scope>NUCLEOTIDE SEQUENCE [LARGE SCALE GENOMIC DNA]</scope>
</reference>
<dbReference type="PANTHER" id="PTHR19297:SF185">
    <property type="entry name" value="BETA-1,3-GALACTOSYL-O-GLYCOSYL-GLYCOPROTEIN BETA-1,6-N-ACETYLGLUCOSAMINYLTRANSFERASE 3"/>
    <property type="match status" value="1"/>
</dbReference>
<evidence type="ECO:0000256" key="8">
    <source>
        <dbReference type="ARBA" id="ARBA00023136"/>
    </source>
</evidence>
<evidence type="ECO:0000256" key="6">
    <source>
        <dbReference type="ARBA" id="ARBA00022968"/>
    </source>
</evidence>
<keyword evidence="9" id="KW-0325">Glycoprotein</keyword>
<keyword evidence="7 11" id="KW-1133">Transmembrane helix</keyword>
<evidence type="ECO:0000313" key="12">
    <source>
        <dbReference type="EMBL" id="VDD77793.1"/>
    </source>
</evidence>
<dbReference type="Pfam" id="PF02485">
    <property type="entry name" value="Branch"/>
    <property type="match status" value="1"/>
</dbReference>
<name>A0A0R3UA47_MESCO</name>
<accession>A0A0R3UA47</accession>
<comment type="similarity">
    <text evidence="10">Belongs to the glycosyltransferase 14 family.</text>
</comment>
<dbReference type="InterPro" id="IPR003406">
    <property type="entry name" value="Glyco_trans_14"/>
</dbReference>
<reference evidence="14" key="2">
    <citation type="submission" date="2019-11" db="UniProtKB">
        <authorList>
            <consortium name="WormBaseParasite"/>
        </authorList>
    </citation>
    <scope>IDENTIFICATION</scope>
</reference>
<dbReference type="WBParaSite" id="MCU_011733-RA">
    <property type="protein sequence ID" value="MCU_011733-RA"/>
    <property type="gene ID" value="MCU_011733"/>
</dbReference>
<keyword evidence="3" id="KW-0328">Glycosyltransferase</keyword>
<evidence type="ECO:0000256" key="9">
    <source>
        <dbReference type="ARBA" id="ARBA00023180"/>
    </source>
</evidence>
<dbReference type="PANTHER" id="PTHR19297">
    <property type="entry name" value="GLYCOSYLTRANSFERASE 14 FAMILY MEMBER"/>
    <property type="match status" value="1"/>
</dbReference>
<gene>
    <name evidence="12" type="ORF">MCOS_LOCUS3796</name>
</gene>
<evidence type="ECO:0000256" key="10">
    <source>
        <dbReference type="ARBA" id="ARBA00038150"/>
    </source>
</evidence>
<evidence type="ECO:0000256" key="7">
    <source>
        <dbReference type="ARBA" id="ARBA00022989"/>
    </source>
</evidence>
<keyword evidence="13" id="KW-1185">Reference proteome</keyword>
<evidence type="ECO:0000256" key="3">
    <source>
        <dbReference type="ARBA" id="ARBA00022676"/>
    </source>
</evidence>
<comment type="subcellular location">
    <subcellularLocation>
        <location evidence="1">Membrane</location>
        <topology evidence="1">Single-pass type II membrane protein</topology>
    </subcellularLocation>
</comment>
<feature type="transmembrane region" description="Helical" evidence="11">
    <location>
        <begin position="25"/>
        <end position="43"/>
    </location>
</feature>
<organism evidence="12 13">
    <name type="scientific">Mesocestoides corti</name>
    <name type="common">Flatworm</name>
    <dbReference type="NCBI Taxonomy" id="53468"/>
    <lineage>
        <taxon>Eukaryota</taxon>
        <taxon>Metazoa</taxon>
        <taxon>Spiralia</taxon>
        <taxon>Lophotrochozoa</taxon>
        <taxon>Platyhelminthes</taxon>
        <taxon>Cestoda</taxon>
        <taxon>Eucestoda</taxon>
        <taxon>Cyclophyllidea</taxon>
        <taxon>Mesocestoididae</taxon>
        <taxon>Mesocestoides</taxon>
    </lineage>
</organism>
<evidence type="ECO:0000256" key="5">
    <source>
        <dbReference type="ARBA" id="ARBA00022692"/>
    </source>
</evidence>
<keyword evidence="4" id="KW-0808">Transferase</keyword>
<evidence type="ECO:0000256" key="1">
    <source>
        <dbReference type="ARBA" id="ARBA00004606"/>
    </source>
</evidence>
<protein>
    <submittedName>
        <fullName evidence="14">Protein xylosyltransferase</fullName>
    </submittedName>
</protein>
<dbReference type="EMBL" id="UXSR01001004">
    <property type="protein sequence ID" value="VDD77793.1"/>
    <property type="molecule type" value="Genomic_DNA"/>
</dbReference>
<keyword evidence="8 11" id="KW-0472">Membrane</keyword>
<evidence type="ECO:0000256" key="11">
    <source>
        <dbReference type="SAM" id="Phobius"/>
    </source>
</evidence>
<evidence type="ECO:0000313" key="13">
    <source>
        <dbReference type="Proteomes" id="UP000267029"/>
    </source>
</evidence>
<dbReference type="STRING" id="53468.A0A0R3UA47"/>
<evidence type="ECO:0000256" key="4">
    <source>
        <dbReference type="ARBA" id="ARBA00022679"/>
    </source>
</evidence>
<comment type="pathway">
    <text evidence="2">Protein modification; protein glycosylation.</text>
</comment>
<dbReference type="OrthoDB" id="2019572at2759"/>
<keyword evidence="5 11" id="KW-0812">Transmembrane</keyword>